<dbReference type="GO" id="GO:0016810">
    <property type="term" value="F:hydrolase activity, acting on carbon-nitrogen (but not peptide) bonds"/>
    <property type="evidence" value="ECO:0007669"/>
    <property type="project" value="InterPro"/>
</dbReference>
<keyword evidence="1" id="KW-1133">Transmembrane helix</keyword>
<keyword evidence="1" id="KW-0812">Transmembrane</keyword>
<dbReference type="KEGG" id="lao:AOX59_01990"/>
<dbReference type="CDD" id="cd10950">
    <property type="entry name" value="CE4_BsYlxY_like"/>
    <property type="match status" value="1"/>
</dbReference>
<evidence type="ECO:0000256" key="1">
    <source>
        <dbReference type="SAM" id="Phobius"/>
    </source>
</evidence>
<dbReference type="Pfam" id="PF01522">
    <property type="entry name" value="Polysacc_deac_1"/>
    <property type="match status" value="1"/>
</dbReference>
<dbReference type="NCBIfam" id="TIGR02873">
    <property type="entry name" value="spore_ylxY"/>
    <property type="match status" value="1"/>
</dbReference>
<dbReference type="STRING" id="1472767.AOX59_01990"/>
<dbReference type="PROSITE" id="PS51677">
    <property type="entry name" value="NODB"/>
    <property type="match status" value="1"/>
</dbReference>
<feature type="domain" description="NodB homology" evidence="2">
    <location>
        <begin position="132"/>
        <end position="308"/>
    </location>
</feature>
<dbReference type="GO" id="GO:0016020">
    <property type="term" value="C:membrane"/>
    <property type="evidence" value="ECO:0007669"/>
    <property type="project" value="TreeGrafter"/>
</dbReference>
<proteinExistence type="predicted"/>
<gene>
    <name evidence="3" type="ORF">AOX59_01990</name>
</gene>
<dbReference type="Proteomes" id="UP000050331">
    <property type="component" value="Chromosome"/>
</dbReference>
<dbReference type="InterPro" id="IPR002509">
    <property type="entry name" value="NODB_dom"/>
</dbReference>
<dbReference type="PANTHER" id="PTHR10587:SF80">
    <property type="entry name" value="CHITOOLIGOSACCHARIDE DEACETYLASE"/>
    <property type="match status" value="1"/>
</dbReference>
<dbReference type="OrthoDB" id="9812065at2"/>
<reference evidence="3 4" key="1">
    <citation type="submission" date="2016-01" db="EMBL/GenBank/DDBJ databases">
        <title>Complete genome sequence of strain Lentibacillus amyloliquefaciens LAM0015T isolated from saline sediment.</title>
        <authorList>
            <person name="Wang J.-L."/>
            <person name="He M.-X."/>
        </authorList>
    </citation>
    <scope>NUCLEOTIDE SEQUENCE [LARGE SCALE GENOMIC DNA]</scope>
    <source>
        <strain evidence="3 4">LAM0015</strain>
    </source>
</reference>
<dbReference type="GO" id="GO:0005975">
    <property type="term" value="P:carbohydrate metabolic process"/>
    <property type="evidence" value="ECO:0007669"/>
    <property type="project" value="InterPro"/>
</dbReference>
<keyword evidence="1" id="KW-0472">Membrane</keyword>
<evidence type="ECO:0000313" key="3">
    <source>
        <dbReference type="EMBL" id="ALX47478.1"/>
    </source>
</evidence>
<dbReference type="EMBL" id="CP013862">
    <property type="protein sequence ID" value="ALX47478.1"/>
    <property type="molecule type" value="Genomic_DNA"/>
</dbReference>
<dbReference type="InterPro" id="IPR014228">
    <property type="entry name" value="Spore_polysacc_deacetyl_YlxY"/>
</dbReference>
<sequence>MRRYRSLVNVCVFILIVAISFDYSYDPFQPSDTTTFSNQVNEAAKNEDPLYKEIKRKSPGYEEAPQNAVIDKVWKKIPGRYGVEVNVDKSYEQMKKNEAFDETLLVYDQIPPEITMEDLPASPIYRGNPQKNEVAFLINVSWGTEYIPAILNRLKDHNVKATFFIEGKWAMENTNYVKMIHEQGHVIGNHAYDHPEMSRLSTNAISDQLSKTNEILEAITGETPKWFAPPSGDYNEEVVKIAAEQNMETILWSVDTIDWKNPSVSVMMNRVNQNIHPGATLLMHPTSSIKEGLDALIMEIKDKGYKIDTVNSLLSAER</sequence>
<dbReference type="InterPro" id="IPR011330">
    <property type="entry name" value="Glyco_hydro/deAcase_b/a-brl"/>
</dbReference>
<organism evidence="3 4">
    <name type="scientific">Lentibacillus amyloliquefaciens</name>
    <dbReference type="NCBI Taxonomy" id="1472767"/>
    <lineage>
        <taxon>Bacteria</taxon>
        <taxon>Bacillati</taxon>
        <taxon>Bacillota</taxon>
        <taxon>Bacilli</taxon>
        <taxon>Bacillales</taxon>
        <taxon>Bacillaceae</taxon>
        <taxon>Lentibacillus</taxon>
    </lineage>
</organism>
<feature type="transmembrane region" description="Helical" evidence="1">
    <location>
        <begin position="7"/>
        <end position="25"/>
    </location>
</feature>
<dbReference type="SUPFAM" id="SSF88713">
    <property type="entry name" value="Glycoside hydrolase/deacetylase"/>
    <property type="match status" value="1"/>
</dbReference>
<protein>
    <recommendedName>
        <fullName evidence="2">NodB homology domain-containing protein</fullName>
    </recommendedName>
</protein>
<evidence type="ECO:0000313" key="4">
    <source>
        <dbReference type="Proteomes" id="UP000050331"/>
    </source>
</evidence>
<dbReference type="InterPro" id="IPR050248">
    <property type="entry name" value="Polysacc_deacetylase_ArnD"/>
</dbReference>
<dbReference type="AlphaFoldDB" id="A0A0U4F1M3"/>
<keyword evidence="4" id="KW-1185">Reference proteome</keyword>
<dbReference type="PANTHER" id="PTHR10587">
    <property type="entry name" value="GLYCOSYL TRANSFERASE-RELATED"/>
    <property type="match status" value="1"/>
</dbReference>
<name>A0A0U4F1M3_9BACI</name>
<accession>A0A0U4F1M3</accession>
<evidence type="ECO:0000259" key="2">
    <source>
        <dbReference type="PROSITE" id="PS51677"/>
    </source>
</evidence>
<dbReference type="Gene3D" id="3.20.20.370">
    <property type="entry name" value="Glycoside hydrolase/deacetylase"/>
    <property type="match status" value="1"/>
</dbReference>
<dbReference type="RefSeq" id="WP_068441107.1">
    <property type="nucleotide sequence ID" value="NZ_CP013862.1"/>
</dbReference>